<name>A0A0R3XCU4_HYDTA</name>
<organism evidence="4">
    <name type="scientific">Hydatigena taeniaeformis</name>
    <name type="common">Feline tapeworm</name>
    <name type="synonym">Taenia taeniaeformis</name>
    <dbReference type="NCBI Taxonomy" id="6205"/>
    <lineage>
        <taxon>Eukaryota</taxon>
        <taxon>Metazoa</taxon>
        <taxon>Spiralia</taxon>
        <taxon>Lophotrochozoa</taxon>
        <taxon>Platyhelminthes</taxon>
        <taxon>Cestoda</taxon>
        <taxon>Eucestoda</taxon>
        <taxon>Cyclophyllidea</taxon>
        <taxon>Taeniidae</taxon>
        <taxon>Hydatigera</taxon>
    </lineage>
</organism>
<gene>
    <name evidence="2" type="ORF">TTAC_LOCUS11355</name>
</gene>
<dbReference type="OrthoDB" id="297643at2759"/>
<evidence type="ECO:0000313" key="4">
    <source>
        <dbReference type="WBParaSite" id="TTAC_0001137101-mRNA-1"/>
    </source>
</evidence>
<dbReference type="WBParaSite" id="TTAC_0001137101-mRNA-1">
    <property type="protein sequence ID" value="TTAC_0001137101-mRNA-1"/>
    <property type="gene ID" value="TTAC_0001137101"/>
</dbReference>
<evidence type="ECO:0000313" key="2">
    <source>
        <dbReference type="EMBL" id="VDM36335.1"/>
    </source>
</evidence>
<reference evidence="2 3" key="2">
    <citation type="submission" date="2018-11" db="EMBL/GenBank/DDBJ databases">
        <authorList>
            <consortium name="Pathogen Informatics"/>
        </authorList>
    </citation>
    <scope>NUCLEOTIDE SEQUENCE [LARGE SCALE GENOMIC DNA]</scope>
</reference>
<keyword evidence="3" id="KW-1185">Reference proteome</keyword>
<feature type="region of interest" description="Disordered" evidence="1">
    <location>
        <begin position="44"/>
        <end position="79"/>
    </location>
</feature>
<feature type="compositionally biased region" description="Polar residues" evidence="1">
    <location>
        <begin position="44"/>
        <end position="53"/>
    </location>
</feature>
<dbReference type="AlphaFoldDB" id="A0A0R3XCU4"/>
<accession>A0A0R3XCU4</accession>
<dbReference type="STRING" id="6205.A0A0R3XCU4"/>
<dbReference type="Proteomes" id="UP000274429">
    <property type="component" value="Unassembled WGS sequence"/>
</dbReference>
<evidence type="ECO:0000313" key="3">
    <source>
        <dbReference type="Proteomes" id="UP000274429"/>
    </source>
</evidence>
<dbReference type="EMBL" id="UYWX01023762">
    <property type="protein sequence ID" value="VDM36335.1"/>
    <property type="molecule type" value="Genomic_DNA"/>
</dbReference>
<protein>
    <submittedName>
        <fullName evidence="4">Secreted protein</fullName>
    </submittedName>
</protein>
<reference evidence="4" key="1">
    <citation type="submission" date="2017-02" db="UniProtKB">
        <authorList>
            <consortium name="WormBaseParasite"/>
        </authorList>
    </citation>
    <scope>IDENTIFICATION</scope>
</reference>
<proteinExistence type="predicted"/>
<evidence type="ECO:0000256" key="1">
    <source>
        <dbReference type="SAM" id="MobiDB-lite"/>
    </source>
</evidence>
<sequence>MLFRDSLFLASSAAVATSEAIESPESQKARADVRQVALSWLTSALSSGQPSTSEDGHNELMKSRRTTKKTKAGDGDVFDEEYHPVDVMTRLQSDSHKAESGISESERVSIDRARRDVIQGRLCLISLAERVVPMH</sequence>